<evidence type="ECO:0000256" key="5">
    <source>
        <dbReference type="ARBA" id="ARBA00022694"/>
    </source>
</evidence>
<dbReference type="InterPro" id="IPR027417">
    <property type="entry name" value="P-loop_NTPase"/>
</dbReference>
<dbReference type="Gene3D" id="3.40.50.300">
    <property type="entry name" value="P-loop containing nucleotide triphosphate hydrolases"/>
    <property type="match status" value="1"/>
</dbReference>
<keyword evidence="7" id="KW-0547">Nucleotide-binding</keyword>
<comment type="subcellular location">
    <subcellularLocation>
        <location evidence="1">Cytoplasm</location>
    </subcellularLocation>
</comment>
<evidence type="ECO:0000256" key="8">
    <source>
        <dbReference type="ARBA" id="ARBA00022840"/>
    </source>
</evidence>
<evidence type="ECO:0000256" key="1">
    <source>
        <dbReference type="ARBA" id="ARBA00004496"/>
    </source>
</evidence>
<dbReference type="PATRIC" id="fig|879305.3.peg.906"/>
<evidence type="ECO:0000256" key="9">
    <source>
        <dbReference type="ARBA" id="ARBA00022842"/>
    </source>
</evidence>
<evidence type="ECO:0000256" key="3">
    <source>
        <dbReference type="ARBA" id="ARBA00019010"/>
    </source>
</evidence>
<dbReference type="GO" id="GO:0002949">
    <property type="term" value="P:tRNA threonylcarbamoyladenosine modification"/>
    <property type="evidence" value="ECO:0007669"/>
    <property type="project" value="InterPro"/>
</dbReference>
<gene>
    <name evidence="11" type="ORF">HMPREF9290_0680</name>
</gene>
<organism evidence="11 12">
    <name type="scientific">Anaerococcus prevotii ACS-065-V-Col13</name>
    <dbReference type="NCBI Taxonomy" id="879305"/>
    <lineage>
        <taxon>Bacteria</taxon>
        <taxon>Bacillati</taxon>
        <taxon>Bacillota</taxon>
        <taxon>Tissierellia</taxon>
        <taxon>Tissierellales</taxon>
        <taxon>Peptoniphilaceae</taxon>
        <taxon>Anaerococcus</taxon>
    </lineage>
</organism>
<evidence type="ECO:0000313" key="11">
    <source>
        <dbReference type="EMBL" id="EGC82059.1"/>
    </source>
</evidence>
<keyword evidence="11" id="KW-0378">Hydrolase</keyword>
<comment type="caution">
    <text evidence="11">The sequence shown here is derived from an EMBL/GenBank/DDBJ whole genome shotgun (WGS) entry which is preliminary data.</text>
</comment>
<dbReference type="PANTHER" id="PTHR33540">
    <property type="entry name" value="TRNA THREONYLCARBAMOYLADENOSINE BIOSYNTHESIS PROTEIN TSAE"/>
    <property type="match status" value="1"/>
</dbReference>
<dbReference type="AlphaFoldDB" id="F0GVS5"/>
<keyword evidence="6" id="KW-0479">Metal-binding</keyword>
<dbReference type="PANTHER" id="PTHR33540:SF2">
    <property type="entry name" value="TRNA THREONYLCARBAMOYLADENOSINE BIOSYNTHESIS PROTEIN TSAE"/>
    <property type="match status" value="1"/>
</dbReference>
<dbReference type="RefSeq" id="WP_004834881.1">
    <property type="nucleotide sequence ID" value="NZ_AEXM01000018.1"/>
</dbReference>
<evidence type="ECO:0000256" key="6">
    <source>
        <dbReference type="ARBA" id="ARBA00022723"/>
    </source>
</evidence>
<evidence type="ECO:0000313" key="12">
    <source>
        <dbReference type="Proteomes" id="UP000005286"/>
    </source>
</evidence>
<dbReference type="SUPFAM" id="SSF52540">
    <property type="entry name" value="P-loop containing nucleoside triphosphate hydrolases"/>
    <property type="match status" value="1"/>
</dbReference>
<evidence type="ECO:0000256" key="7">
    <source>
        <dbReference type="ARBA" id="ARBA00022741"/>
    </source>
</evidence>
<dbReference type="NCBIfam" id="TIGR00150">
    <property type="entry name" value="T6A_YjeE"/>
    <property type="match status" value="1"/>
</dbReference>
<evidence type="ECO:0000256" key="10">
    <source>
        <dbReference type="ARBA" id="ARBA00032441"/>
    </source>
</evidence>
<keyword evidence="5" id="KW-0819">tRNA processing</keyword>
<reference evidence="11 12" key="1">
    <citation type="submission" date="2011-01" db="EMBL/GenBank/DDBJ databases">
        <authorList>
            <person name="Durkin A.S."/>
            <person name="Madupu R."/>
            <person name="Torralba M."/>
            <person name="Gillis M."/>
            <person name="Methe B."/>
            <person name="Sutton G."/>
            <person name="Nelson K.E."/>
        </authorList>
    </citation>
    <scope>NUCLEOTIDE SEQUENCE [LARGE SCALE GENOMIC DNA]</scope>
    <source>
        <strain evidence="11 12">ACS-065-V-Col13</strain>
    </source>
</reference>
<dbReference type="Proteomes" id="UP000005286">
    <property type="component" value="Unassembled WGS sequence"/>
</dbReference>
<keyword evidence="8" id="KW-0067">ATP-binding</keyword>
<dbReference type="GO" id="GO:0005737">
    <property type="term" value="C:cytoplasm"/>
    <property type="evidence" value="ECO:0007669"/>
    <property type="project" value="UniProtKB-SubCell"/>
</dbReference>
<dbReference type="EMBL" id="AEXM01000018">
    <property type="protein sequence ID" value="EGC82059.1"/>
    <property type="molecule type" value="Genomic_DNA"/>
</dbReference>
<keyword evidence="9" id="KW-0460">Magnesium</keyword>
<sequence>MIIRNLNELKDFAEKFASLLREGDVINLVGEMGAGKTTFTGKVCEYFSAYDSSSPTFAIVNIYEADKKIYHLDLYRFDDPDDILDIDFEEYFYPEDAITFLEWGENVEDYLPDGMISLRFDKVDENTREITILDDSERGREINEYFSH</sequence>
<proteinExistence type="inferred from homology"/>
<dbReference type="STRING" id="879305.HMPREF9290_0680"/>
<dbReference type="Pfam" id="PF02367">
    <property type="entry name" value="TsaE"/>
    <property type="match status" value="1"/>
</dbReference>
<dbReference type="InterPro" id="IPR003442">
    <property type="entry name" value="T6A_TsaE"/>
</dbReference>
<dbReference type="GO" id="GO:0005524">
    <property type="term" value="F:ATP binding"/>
    <property type="evidence" value="ECO:0007669"/>
    <property type="project" value="UniProtKB-KW"/>
</dbReference>
<accession>F0GVS5</accession>
<comment type="similarity">
    <text evidence="2">Belongs to the TsaE family.</text>
</comment>
<keyword evidence="12" id="KW-1185">Reference proteome</keyword>
<dbReference type="GO" id="GO:0046872">
    <property type="term" value="F:metal ion binding"/>
    <property type="evidence" value="ECO:0007669"/>
    <property type="project" value="UniProtKB-KW"/>
</dbReference>
<dbReference type="GO" id="GO:0016787">
    <property type="term" value="F:hydrolase activity"/>
    <property type="evidence" value="ECO:0007669"/>
    <property type="project" value="UniProtKB-KW"/>
</dbReference>
<protein>
    <recommendedName>
        <fullName evidence="3">tRNA threonylcarbamoyladenosine biosynthesis protein TsaE</fullName>
    </recommendedName>
    <alternativeName>
        <fullName evidence="10">t(6)A37 threonylcarbamoyladenosine biosynthesis protein TsaE</fullName>
    </alternativeName>
</protein>
<keyword evidence="4" id="KW-0963">Cytoplasm</keyword>
<dbReference type="eggNOG" id="COG0802">
    <property type="taxonomic scope" value="Bacteria"/>
</dbReference>
<evidence type="ECO:0000256" key="2">
    <source>
        <dbReference type="ARBA" id="ARBA00007599"/>
    </source>
</evidence>
<name>F0GVS5_9FIRM</name>
<evidence type="ECO:0000256" key="4">
    <source>
        <dbReference type="ARBA" id="ARBA00022490"/>
    </source>
</evidence>